<dbReference type="GO" id="GO:0006412">
    <property type="term" value="P:translation"/>
    <property type="evidence" value="ECO:0007669"/>
    <property type="project" value="InterPro"/>
</dbReference>
<dbReference type="InterPro" id="IPR013025">
    <property type="entry name" value="Ribosomal_uL23-like"/>
</dbReference>
<dbReference type="RefSeq" id="XP_002544514.1">
    <property type="nucleotide sequence ID" value="XM_002544468.1"/>
</dbReference>
<dbReference type="AlphaFoldDB" id="C4JMH3"/>
<dbReference type="EMBL" id="CH476616">
    <property type="protein sequence ID" value="EEP79185.1"/>
    <property type="molecule type" value="Genomic_DNA"/>
</dbReference>
<dbReference type="Gene3D" id="3.30.70.330">
    <property type="match status" value="1"/>
</dbReference>
<evidence type="ECO:0000313" key="8">
    <source>
        <dbReference type="Proteomes" id="UP000002058"/>
    </source>
</evidence>
<evidence type="ECO:0000256" key="4">
    <source>
        <dbReference type="ARBA" id="ARBA00022980"/>
    </source>
</evidence>
<keyword evidence="3" id="KW-0694">RNA-binding</keyword>
<dbReference type="Pfam" id="PF03939">
    <property type="entry name" value="Ribosomal_L23eN"/>
    <property type="match status" value="1"/>
</dbReference>
<dbReference type="FunFam" id="3.30.70.330:FF:000035">
    <property type="entry name" value="60S ribosomal protein L23a"/>
    <property type="match status" value="1"/>
</dbReference>
<dbReference type="GO" id="GO:0019843">
    <property type="term" value="F:rRNA binding"/>
    <property type="evidence" value="ECO:0007669"/>
    <property type="project" value="UniProtKB-KW"/>
</dbReference>
<protein>
    <submittedName>
        <fullName evidence="7">60S ribosomal protein L23a</fullName>
    </submittedName>
</protein>
<dbReference type="InterPro" id="IPR012678">
    <property type="entry name" value="Ribosomal_uL23/eL15/eS24_sf"/>
</dbReference>
<dbReference type="InterPro" id="IPR012677">
    <property type="entry name" value="Nucleotide-bd_a/b_plait_sf"/>
</dbReference>
<reference evidence="8" key="1">
    <citation type="journal article" date="2009" name="Genome Res.">
        <title>Comparative genomic analyses of the human fungal pathogens Coccidioides and their relatives.</title>
        <authorList>
            <person name="Sharpton T.J."/>
            <person name="Stajich J.E."/>
            <person name="Rounsley S.D."/>
            <person name="Gardner M.J."/>
            <person name="Wortman J.R."/>
            <person name="Jordar V.S."/>
            <person name="Maiti R."/>
            <person name="Kodira C.D."/>
            <person name="Neafsey D.E."/>
            <person name="Zeng Q."/>
            <person name="Hung C.-Y."/>
            <person name="McMahan C."/>
            <person name="Muszewska A."/>
            <person name="Grynberg M."/>
            <person name="Mandel M.A."/>
            <person name="Kellner E.M."/>
            <person name="Barker B.M."/>
            <person name="Galgiani J.N."/>
            <person name="Orbach M.J."/>
            <person name="Kirkland T.N."/>
            <person name="Cole G.T."/>
            <person name="Henn M.R."/>
            <person name="Birren B.W."/>
            <person name="Taylor J.W."/>
        </authorList>
    </citation>
    <scope>NUCLEOTIDE SEQUENCE [LARGE SCALE GENOMIC DNA]</scope>
    <source>
        <strain evidence="8">UAMH 1704</strain>
    </source>
</reference>
<organism evidence="7 8">
    <name type="scientific">Uncinocarpus reesii (strain UAMH 1704)</name>
    <dbReference type="NCBI Taxonomy" id="336963"/>
    <lineage>
        <taxon>Eukaryota</taxon>
        <taxon>Fungi</taxon>
        <taxon>Dikarya</taxon>
        <taxon>Ascomycota</taxon>
        <taxon>Pezizomycotina</taxon>
        <taxon>Eurotiomycetes</taxon>
        <taxon>Eurotiomycetidae</taxon>
        <taxon>Onygenales</taxon>
        <taxon>Onygenaceae</taxon>
        <taxon>Uncinocarpus</taxon>
    </lineage>
</organism>
<evidence type="ECO:0000313" key="7">
    <source>
        <dbReference type="EMBL" id="EEP79185.1"/>
    </source>
</evidence>
<dbReference type="VEuPathDB" id="FungiDB:UREG_04031"/>
<dbReference type="GO" id="GO:1990904">
    <property type="term" value="C:ribonucleoprotein complex"/>
    <property type="evidence" value="ECO:0007669"/>
    <property type="project" value="UniProtKB-KW"/>
</dbReference>
<accession>C4JMH3</accession>
<keyword evidence="2" id="KW-0699">rRNA-binding</keyword>
<dbReference type="InParanoid" id="C4JMH3"/>
<keyword evidence="4 7" id="KW-0689">Ribosomal protein</keyword>
<keyword evidence="5" id="KW-0687">Ribonucleoprotein</keyword>
<sequence length="174" mass="19836">MWLQARSPALRLALRQRRCLRGYVDSGNFARDAIYYAGKKLATKSAMQVHSHKVKKVRTSTTFHRPKTLQLSRSPKYPRKSIPHETRLDHHKVIVHPLNTESAMKKIEENNTLVFIVDVKANKRQIKQAIKKLYDVDTVKINTLIRPDGSKKAFARLTADVDALDIAATKLAIV</sequence>
<evidence type="ECO:0000256" key="2">
    <source>
        <dbReference type="ARBA" id="ARBA00022730"/>
    </source>
</evidence>
<keyword evidence="8" id="KW-1185">Reference proteome</keyword>
<dbReference type="SUPFAM" id="SSF54189">
    <property type="entry name" value="Ribosomal proteins S24e, L23 and L15e"/>
    <property type="match status" value="1"/>
</dbReference>
<dbReference type="HAMAP" id="MF_01369_A">
    <property type="entry name" value="Ribosomal_uL23_A"/>
    <property type="match status" value="1"/>
</dbReference>
<dbReference type="KEGG" id="ure:UREG_04031"/>
<dbReference type="OMA" id="RLDHHKV"/>
<dbReference type="InterPro" id="IPR005633">
    <property type="entry name" value="Ribosomal_uL23_N"/>
</dbReference>
<dbReference type="PANTHER" id="PTHR11620">
    <property type="entry name" value="60S RIBOSOMAL PROTEIN L23A"/>
    <property type="match status" value="1"/>
</dbReference>
<dbReference type="HOGENOM" id="CLU_037562_0_0_1"/>
<gene>
    <name evidence="7" type="ORF">UREG_04031</name>
</gene>
<evidence type="ECO:0000256" key="1">
    <source>
        <dbReference type="ARBA" id="ARBA00006700"/>
    </source>
</evidence>
<dbReference type="GO" id="GO:0005840">
    <property type="term" value="C:ribosome"/>
    <property type="evidence" value="ECO:0007669"/>
    <property type="project" value="UniProtKB-KW"/>
</dbReference>
<feature type="domain" description="Large ribosomal subunit protein uL23 N-terminal" evidence="6">
    <location>
        <begin position="48"/>
        <end position="84"/>
    </location>
</feature>
<evidence type="ECO:0000256" key="3">
    <source>
        <dbReference type="ARBA" id="ARBA00022884"/>
    </source>
</evidence>
<dbReference type="Proteomes" id="UP000002058">
    <property type="component" value="Unassembled WGS sequence"/>
</dbReference>
<evidence type="ECO:0000256" key="5">
    <source>
        <dbReference type="ARBA" id="ARBA00023274"/>
    </source>
</evidence>
<dbReference type="GO" id="GO:0003735">
    <property type="term" value="F:structural constituent of ribosome"/>
    <property type="evidence" value="ECO:0007669"/>
    <property type="project" value="InterPro"/>
</dbReference>
<dbReference type="OrthoDB" id="1267328at2759"/>
<dbReference type="GeneID" id="8444003"/>
<proteinExistence type="inferred from homology"/>
<dbReference type="Pfam" id="PF00276">
    <property type="entry name" value="Ribosomal_L23"/>
    <property type="match status" value="1"/>
</dbReference>
<dbReference type="STRING" id="336963.C4JMH3"/>
<comment type="similarity">
    <text evidence="1">Belongs to the universal ribosomal protein uL23 family.</text>
</comment>
<name>C4JMH3_UNCRE</name>
<dbReference type="FunCoup" id="C4JMH3">
    <property type="interactions" value="674"/>
</dbReference>
<dbReference type="NCBIfam" id="NF011118">
    <property type="entry name" value="PRK14548.1"/>
    <property type="match status" value="1"/>
</dbReference>
<evidence type="ECO:0000259" key="6">
    <source>
        <dbReference type="Pfam" id="PF03939"/>
    </source>
</evidence>
<dbReference type="eggNOG" id="KOG1751">
    <property type="taxonomic scope" value="Eukaryota"/>
</dbReference>